<evidence type="ECO:0000256" key="4">
    <source>
        <dbReference type="ARBA" id="ARBA00022967"/>
    </source>
</evidence>
<evidence type="ECO:0000256" key="3">
    <source>
        <dbReference type="ARBA" id="ARBA00022840"/>
    </source>
</evidence>
<dbReference type="InterPro" id="IPR003439">
    <property type="entry name" value="ABC_transporter-like_ATP-bd"/>
</dbReference>
<keyword evidence="3 6" id="KW-0067">ATP-binding</keyword>
<evidence type="ECO:0000313" key="6">
    <source>
        <dbReference type="EMBL" id="MFD2757012.1"/>
    </source>
</evidence>
<dbReference type="SMART" id="SM00382">
    <property type="entry name" value="AAA"/>
    <property type="match status" value="1"/>
</dbReference>
<feature type="domain" description="ABC transporter" evidence="5">
    <location>
        <begin position="7"/>
        <end position="237"/>
    </location>
</feature>
<dbReference type="PANTHER" id="PTHR42794:SF1">
    <property type="entry name" value="HEMIN IMPORT ATP-BINDING PROTEIN HMUV"/>
    <property type="match status" value="1"/>
</dbReference>
<accession>A0ABW5UXB3</accession>
<dbReference type="InterPro" id="IPR027417">
    <property type="entry name" value="P-loop_NTPase"/>
</dbReference>
<keyword evidence="7" id="KW-1185">Reference proteome</keyword>
<dbReference type="SUPFAM" id="SSF52540">
    <property type="entry name" value="P-loop containing nucleoside triphosphate hydrolases"/>
    <property type="match status" value="1"/>
</dbReference>
<dbReference type="PROSITE" id="PS50893">
    <property type="entry name" value="ABC_TRANSPORTER_2"/>
    <property type="match status" value="1"/>
</dbReference>
<protein>
    <submittedName>
        <fullName evidence="6">Heme ABC transporter ATP-binding protein</fullName>
    </submittedName>
</protein>
<gene>
    <name evidence="6" type="ORF">ACFSW7_01310</name>
</gene>
<name>A0ABW5UXB3_9MICO</name>
<keyword evidence="2" id="KW-0547">Nucleotide-binding</keyword>
<dbReference type="Pfam" id="PF00005">
    <property type="entry name" value="ABC_tran"/>
    <property type="match status" value="1"/>
</dbReference>
<dbReference type="Gene3D" id="3.40.50.300">
    <property type="entry name" value="P-loop containing nucleotide triphosphate hydrolases"/>
    <property type="match status" value="1"/>
</dbReference>
<evidence type="ECO:0000259" key="5">
    <source>
        <dbReference type="PROSITE" id="PS50893"/>
    </source>
</evidence>
<evidence type="ECO:0000256" key="2">
    <source>
        <dbReference type="ARBA" id="ARBA00022741"/>
    </source>
</evidence>
<dbReference type="InterPro" id="IPR003593">
    <property type="entry name" value="AAA+_ATPase"/>
</dbReference>
<dbReference type="CDD" id="cd03214">
    <property type="entry name" value="ABC_Iron-Siderophores_B12_Hemin"/>
    <property type="match status" value="1"/>
</dbReference>
<keyword evidence="4" id="KW-1278">Translocase</keyword>
<sequence>MNAEDAVRIEQVSVRVDGRALLHDVSLRAQPGEVVALVGPNGAGKSTLLRVLAGDIDPSGGDAAICGKAPHAWKPKELARHRAVMAQDHAVAFSFTVREIVEMGRVPHDRSDDDDAIVDAALRDGDVDALAERDATTLSGGELARTVFGRVLAQRTGVVLLDEPTATLDLRHQERAMRVAARLAGEGCCVIVVLHDLNLAARYAHRVVMFADGQIVADGAPADVLTSERIHDVYRQDVRILAHPTTGSPLVVPV</sequence>
<proteinExistence type="predicted"/>
<evidence type="ECO:0000313" key="7">
    <source>
        <dbReference type="Proteomes" id="UP001597492"/>
    </source>
</evidence>
<keyword evidence="1" id="KW-0813">Transport</keyword>
<dbReference type="PANTHER" id="PTHR42794">
    <property type="entry name" value="HEMIN IMPORT ATP-BINDING PROTEIN HMUV"/>
    <property type="match status" value="1"/>
</dbReference>
<comment type="caution">
    <text evidence="6">The sequence shown here is derived from an EMBL/GenBank/DDBJ whole genome shotgun (WGS) entry which is preliminary data.</text>
</comment>
<evidence type="ECO:0000256" key="1">
    <source>
        <dbReference type="ARBA" id="ARBA00022448"/>
    </source>
</evidence>
<organism evidence="6 7">
    <name type="scientific">Gulosibacter faecalis</name>
    <dbReference type="NCBI Taxonomy" id="272240"/>
    <lineage>
        <taxon>Bacteria</taxon>
        <taxon>Bacillati</taxon>
        <taxon>Actinomycetota</taxon>
        <taxon>Actinomycetes</taxon>
        <taxon>Micrococcales</taxon>
        <taxon>Microbacteriaceae</taxon>
        <taxon>Gulosibacter</taxon>
    </lineage>
</organism>
<dbReference type="RefSeq" id="WP_019618889.1">
    <property type="nucleotide sequence ID" value="NZ_JBHUNE010000001.1"/>
</dbReference>
<dbReference type="Proteomes" id="UP001597492">
    <property type="component" value="Unassembled WGS sequence"/>
</dbReference>
<dbReference type="GO" id="GO:0005524">
    <property type="term" value="F:ATP binding"/>
    <property type="evidence" value="ECO:0007669"/>
    <property type="project" value="UniProtKB-KW"/>
</dbReference>
<reference evidence="7" key="1">
    <citation type="journal article" date="2019" name="Int. J. Syst. Evol. Microbiol.">
        <title>The Global Catalogue of Microorganisms (GCM) 10K type strain sequencing project: providing services to taxonomists for standard genome sequencing and annotation.</title>
        <authorList>
            <consortium name="The Broad Institute Genomics Platform"/>
            <consortium name="The Broad Institute Genome Sequencing Center for Infectious Disease"/>
            <person name="Wu L."/>
            <person name="Ma J."/>
        </authorList>
    </citation>
    <scope>NUCLEOTIDE SEQUENCE [LARGE SCALE GENOMIC DNA]</scope>
    <source>
        <strain evidence="7">TISTR 1514</strain>
    </source>
</reference>
<dbReference type="EMBL" id="JBHUNE010000001">
    <property type="protein sequence ID" value="MFD2757012.1"/>
    <property type="molecule type" value="Genomic_DNA"/>
</dbReference>
<dbReference type="NCBIfam" id="NF010068">
    <property type="entry name" value="PRK13548.1"/>
    <property type="match status" value="1"/>
</dbReference>